<dbReference type="InterPro" id="IPR030688">
    <property type="entry name" value="MeTrfase_MtrA/MtxA"/>
</dbReference>
<comment type="subcellular location">
    <subcellularLocation>
        <location evidence="11">Cell membrane</location>
        <topology evidence="11">Single-pass membrane protein</topology>
    </subcellularLocation>
</comment>
<evidence type="ECO:0000256" key="6">
    <source>
        <dbReference type="ARBA" id="ARBA00022967"/>
    </source>
</evidence>
<comment type="cofactor">
    <cofactor evidence="11">
        <name>5-hydroxybenzimidazolylcob(I)amide</name>
        <dbReference type="ChEBI" id="CHEBI:60494"/>
    </cofactor>
    <text evidence="11">Binds 1 5-hydroxybenzimidazolylcobamide group.</text>
</comment>
<dbReference type="Proteomes" id="UP000183442">
    <property type="component" value="Unassembled WGS sequence"/>
</dbReference>
<dbReference type="UniPathway" id="UPA00640">
    <property type="reaction ID" value="UER00698"/>
</dbReference>
<dbReference type="Pfam" id="PF04208">
    <property type="entry name" value="MtrA"/>
    <property type="match status" value="1"/>
</dbReference>
<comment type="subunit">
    <text evidence="11">The complex is composed of 8 subunits; MtrA, MtrB, MtrC, MtrD, MtrE, MtrF, MtrG and MtrH.</text>
</comment>
<comment type="similarity">
    <text evidence="11">Belongs to the MtrA family.</text>
</comment>
<dbReference type="Proteomes" id="UP000066376">
    <property type="component" value="Chromosome"/>
</dbReference>
<dbReference type="EMBL" id="FOTL01000001">
    <property type="protein sequence ID" value="SFL15661.1"/>
    <property type="molecule type" value="Genomic_DNA"/>
</dbReference>
<reference evidence="14" key="4">
    <citation type="submission" date="2016-10" db="EMBL/GenBank/DDBJ databases">
        <authorList>
            <person name="de Groot N.N."/>
        </authorList>
    </citation>
    <scope>NUCLEOTIDE SEQUENCE [LARGE SCALE GENOMIC DNA]</scope>
    <source>
        <strain evidence="14">DSM 16632</strain>
    </source>
</reference>
<dbReference type="RefSeq" id="WP_067147696.1">
    <property type="nucleotide sequence ID" value="NZ_CP014265.1"/>
</dbReference>
<evidence type="ECO:0000256" key="11">
    <source>
        <dbReference type="HAMAP-Rule" id="MF_01093"/>
    </source>
</evidence>
<evidence type="ECO:0000313" key="14">
    <source>
        <dbReference type="EMBL" id="SFL15661.1"/>
    </source>
</evidence>
<evidence type="ECO:0000256" key="3">
    <source>
        <dbReference type="ARBA" id="ARBA00022603"/>
    </source>
</evidence>
<dbReference type="GO" id="GO:0050897">
    <property type="term" value="F:cobalt ion binding"/>
    <property type="evidence" value="ECO:0007669"/>
    <property type="project" value="InterPro"/>
</dbReference>
<reference evidence="13 15" key="1">
    <citation type="journal article" date="2016" name="Genome Announc.">
        <title>Draft Genome Sequence of the Rumen Methanogen Methanobrevibacter olleyae YLM1.</title>
        <authorList>
            <person name="Kelly W.J."/>
            <person name="Li D."/>
            <person name="Lambie S.C."/>
            <person name="Cox F."/>
            <person name="Attwood G.T."/>
            <person name="Altermann E."/>
            <person name="Leahy S.C."/>
        </authorList>
    </citation>
    <scope>NUCLEOTIDE SEQUENCE [LARGE SCALE GENOMIC DNA]</scope>
    <source>
        <strain evidence="13 15">YLM1</strain>
    </source>
</reference>
<evidence type="ECO:0000256" key="1">
    <source>
        <dbReference type="ARBA" id="ARBA00022475"/>
    </source>
</evidence>
<keyword evidence="7 11" id="KW-1133">Transmembrane helix</keyword>
<dbReference type="EC" id="7.2.1.4" evidence="11 12"/>
<sequence>MVDKKPTSDTWPVVSGDYVVGDPESPVAVTTLASHNEDIPAAAGAAIAGPCKTENLGIEKVVANIISNPNIRFLVLCGAEVQGHITGQSFQALHENGCDPEKKKITGATGAIPFVENIPMEGVERFQQQVELVDMIDNEDGGAITSKVKECIEKDPGAFEEDAMVIEVSEGDDDEDDGEEIRPISSETALIEARLRNIDTQIKLVGAVQRNMAGNYAGKVQGIMIGLVFTLVIGFILLMAPLAGI</sequence>
<evidence type="ECO:0000256" key="5">
    <source>
        <dbReference type="ARBA" id="ARBA00022692"/>
    </source>
</evidence>
<evidence type="ECO:0000313" key="16">
    <source>
        <dbReference type="Proteomes" id="UP000183442"/>
    </source>
</evidence>
<dbReference type="GO" id="GO:0030269">
    <property type="term" value="F:tetrahydromethanopterin S-methyltransferase activity"/>
    <property type="evidence" value="ECO:0007669"/>
    <property type="project" value="UniProtKB-UniRule"/>
</dbReference>
<protein>
    <recommendedName>
        <fullName evidence="11 12">Tetrahydromethanopterin S-methyltransferase subunit A</fullName>
        <ecNumber evidence="11 12">7.2.1.4</ecNumber>
    </recommendedName>
    <alternativeName>
        <fullName evidence="11">N5-methyltetrahydromethanopterin--coenzyme M methyltransferase subunit A</fullName>
    </alternativeName>
</protein>
<name>A0A126R0X6_METOL</name>
<keyword evidence="9 11" id="KW-0472">Membrane</keyword>
<keyword evidence="3 11" id="KW-0489">Methyltransferase</keyword>
<dbReference type="InterPro" id="IPR005778">
    <property type="entry name" value="MtrA"/>
</dbReference>
<dbReference type="PIRSF" id="PIRSF500207">
    <property type="entry name" value="MtrA"/>
    <property type="match status" value="1"/>
</dbReference>
<keyword evidence="8 11" id="KW-0484">Methanogenesis</keyword>
<accession>A0A126R0X6</accession>
<dbReference type="OrthoDB" id="130682at2157"/>
<dbReference type="PATRIC" id="fig|294671.3.peg.1434"/>
<dbReference type="HAMAP" id="MF_01093">
    <property type="entry name" value="MtrA"/>
    <property type="match status" value="1"/>
</dbReference>
<keyword evidence="4 11" id="KW-0808">Transferase</keyword>
<dbReference type="EMBL" id="CP014265">
    <property type="protein sequence ID" value="AMK15931.1"/>
    <property type="molecule type" value="Genomic_DNA"/>
</dbReference>
<dbReference type="AlphaFoldDB" id="A0A126R0X6"/>
<keyword evidence="1 11" id="KW-1003">Cell membrane</keyword>
<comment type="function">
    <text evidence="11">Part of a complex that catalyzes the formation of methyl-coenzyme M and tetrahydromethanopterin from coenzyme M and methyl-tetrahydromethanopterin. This is an energy-conserving, sodium-ion translocating step.</text>
</comment>
<feature type="transmembrane region" description="Helical" evidence="11">
    <location>
        <begin position="220"/>
        <end position="243"/>
    </location>
</feature>
<keyword evidence="2 11" id="KW-0554">One-carbon metabolism</keyword>
<keyword evidence="10 11" id="KW-0170">Cobalt</keyword>
<gene>
    <name evidence="11" type="primary">mtrA</name>
    <name evidence="14" type="ORF">SAMN02910297_00051</name>
    <name evidence="13" type="ORF">YLM1_1374</name>
</gene>
<reference evidence="16" key="3">
    <citation type="submission" date="2016-10" db="EMBL/GenBank/DDBJ databases">
        <authorList>
            <person name="Varghese N."/>
        </authorList>
    </citation>
    <scope>NUCLEOTIDE SEQUENCE [LARGE SCALE GENOMIC DNA]</scope>
    <source>
        <strain evidence="16">DSM 16632</strain>
    </source>
</reference>
<dbReference type="GO" id="GO:0019386">
    <property type="term" value="P:methanogenesis, from carbon dioxide"/>
    <property type="evidence" value="ECO:0007669"/>
    <property type="project" value="UniProtKB-UniRule"/>
</dbReference>
<feature type="binding site" evidence="11">
    <location>
        <position position="84"/>
    </location>
    <ligand>
        <name>5-hydroxybenzimidazolylcob(I)amide</name>
        <dbReference type="ChEBI" id="CHEBI:60494"/>
        <note>cofactor</note>
    </ligand>
</feature>
<evidence type="ECO:0000256" key="8">
    <source>
        <dbReference type="ARBA" id="ARBA00022994"/>
    </source>
</evidence>
<dbReference type="PIRSF" id="PIRSF009452">
    <property type="entry name" value="MtrA_MtxA"/>
    <property type="match status" value="1"/>
</dbReference>
<keyword evidence="15" id="KW-1185">Reference proteome</keyword>
<comment type="catalytic activity">
    <reaction evidence="11">
        <text>5-methyl-5,6,7,8-tetrahydromethanopterin + coenzyme M + 2 Na(+)(in) = 5,6,7,8-tetrahydromethanopterin + methyl-coenzyme M + 2 Na(+)(out)</text>
        <dbReference type="Rhea" id="RHEA:53492"/>
        <dbReference type="ChEBI" id="CHEBI:29101"/>
        <dbReference type="ChEBI" id="CHEBI:58103"/>
        <dbReference type="ChEBI" id="CHEBI:58116"/>
        <dbReference type="ChEBI" id="CHEBI:58286"/>
        <dbReference type="ChEBI" id="CHEBI:58319"/>
        <dbReference type="EC" id="7.2.1.4"/>
    </reaction>
</comment>
<evidence type="ECO:0000313" key="13">
    <source>
        <dbReference type="EMBL" id="AMK15931.1"/>
    </source>
</evidence>
<dbReference type="NCBIfam" id="NF002126">
    <property type="entry name" value="PRK00964.1-4"/>
    <property type="match status" value="1"/>
</dbReference>
<evidence type="ECO:0000256" key="7">
    <source>
        <dbReference type="ARBA" id="ARBA00022989"/>
    </source>
</evidence>
<dbReference type="KEGG" id="mol:YLM1_1374"/>
<keyword evidence="6 11" id="KW-1278">Translocase</keyword>
<dbReference type="STRING" id="294671.YLM1_1374"/>
<keyword evidence="5 11" id="KW-0812">Transmembrane</keyword>
<dbReference type="NCBIfam" id="TIGR01111">
    <property type="entry name" value="mtrA"/>
    <property type="match status" value="1"/>
</dbReference>
<organism evidence="13 15">
    <name type="scientific">Methanobrevibacter olleyae</name>
    <dbReference type="NCBI Taxonomy" id="294671"/>
    <lineage>
        <taxon>Archaea</taxon>
        <taxon>Methanobacteriati</taxon>
        <taxon>Methanobacteriota</taxon>
        <taxon>Methanomada group</taxon>
        <taxon>Methanobacteria</taxon>
        <taxon>Methanobacteriales</taxon>
        <taxon>Methanobacteriaceae</taxon>
        <taxon>Methanobrevibacter</taxon>
    </lineage>
</organism>
<evidence type="ECO:0000256" key="9">
    <source>
        <dbReference type="ARBA" id="ARBA00023136"/>
    </source>
</evidence>
<evidence type="ECO:0000256" key="4">
    <source>
        <dbReference type="ARBA" id="ARBA00022679"/>
    </source>
</evidence>
<evidence type="ECO:0000256" key="2">
    <source>
        <dbReference type="ARBA" id="ARBA00022563"/>
    </source>
</evidence>
<reference evidence="15" key="2">
    <citation type="submission" date="2016-02" db="EMBL/GenBank/DDBJ databases">
        <title>The draft genome sequence of the rumen methanogen Methanobrevibacter olleyae YLM1.</title>
        <authorList>
            <consortium name="New Zealand Agricultural Greenhouse Gas Research Centre/Pastoral Greenhouse Gas Research Consortium"/>
            <person name="Kelly W.J."/>
            <person name="Li D."/>
            <person name="Lambie S.C."/>
            <person name="Attwood G.T."/>
            <person name="Altermann E."/>
            <person name="Leahy S.C."/>
        </authorList>
    </citation>
    <scope>NUCLEOTIDE SEQUENCE [LARGE SCALE GENOMIC DNA]</scope>
    <source>
        <strain evidence="15">YLM1</strain>
    </source>
</reference>
<proteinExistence type="inferred from homology"/>
<evidence type="ECO:0000256" key="10">
    <source>
        <dbReference type="ARBA" id="ARBA00023285"/>
    </source>
</evidence>
<dbReference type="GO" id="GO:0005886">
    <property type="term" value="C:plasma membrane"/>
    <property type="evidence" value="ECO:0007669"/>
    <property type="project" value="UniProtKB-SubCell"/>
</dbReference>
<dbReference type="GO" id="GO:0006730">
    <property type="term" value="P:one-carbon metabolic process"/>
    <property type="evidence" value="ECO:0007669"/>
    <property type="project" value="UniProtKB-UniRule"/>
</dbReference>
<evidence type="ECO:0000256" key="12">
    <source>
        <dbReference type="NCBIfam" id="TIGR01111"/>
    </source>
</evidence>
<evidence type="ECO:0000313" key="15">
    <source>
        <dbReference type="Proteomes" id="UP000066376"/>
    </source>
</evidence>
<dbReference type="GO" id="GO:0032259">
    <property type="term" value="P:methylation"/>
    <property type="evidence" value="ECO:0007669"/>
    <property type="project" value="UniProtKB-KW"/>
</dbReference>
<dbReference type="GeneID" id="28489684"/>
<comment type="pathway">
    <text evidence="11">One-carbon metabolism; methanogenesis from CO(2); methyl-coenzyme M from 5,10-methylene-5,6,7,8-tetrahydromethanopterin: step 2/2.</text>
</comment>